<accession>A0ABD1F5V2</accession>
<keyword evidence="17" id="KW-0469">Meiosis</keyword>
<keyword evidence="12" id="KW-0067">ATP-binding</keyword>
<evidence type="ECO:0000256" key="11">
    <source>
        <dbReference type="ARBA" id="ARBA00022833"/>
    </source>
</evidence>
<evidence type="ECO:0000256" key="14">
    <source>
        <dbReference type="ARBA" id="ARBA00023054"/>
    </source>
</evidence>
<dbReference type="GO" id="GO:0000722">
    <property type="term" value="P:telomere maintenance via recombination"/>
    <property type="evidence" value="ECO:0007669"/>
    <property type="project" value="UniProtKB-ARBA"/>
</dbReference>
<evidence type="ECO:0000256" key="8">
    <source>
        <dbReference type="ARBA" id="ARBA00022741"/>
    </source>
</evidence>
<evidence type="ECO:0000256" key="19">
    <source>
        <dbReference type="PROSITE-ProRule" id="PRU00471"/>
    </source>
</evidence>
<feature type="binding site" evidence="19">
    <location>
        <position position="683"/>
    </location>
    <ligand>
        <name>Zn(2+)</name>
        <dbReference type="ChEBI" id="CHEBI:29105"/>
    </ligand>
</feature>
<dbReference type="GO" id="GO:0005524">
    <property type="term" value="F:ATP binding"/>
    <property type="evidence" value="ECO:0007669"/>
    <property type="project" value="UniProtKB-KW"/>
</dbReference>
<keyword evidence="8" id="KW-0547">Nucleotide-binding</keyword>
<evidence type="ECO:0000256" key="2">
    <source>
        <dbReference type="ARBA" id="ARBA00004123"/>
    </source>
</evidence>
<evidence type="ECO:0000256" key="13">
    <source>
        <dbReference type="ARBA" id="ARBA00022842"/>
    </source>
</evidence>
<feature type="coiled-coil region" evidence="20">
    <location>
        <begin position="269"/>
        <end position="296"/>
    </location>
</feature>
<keyword evidence="7 19" id="KW-0479">Metal-binding</keyword>
<comment type="caution">
    <text evidence="22">The sequence shown here is derived from an EMBL/GenBank/DDBJ whole genome shotgun (WGS) entry which is preliminary data.</text>
</comment>
<feature type="coiled-coil region" evidence="20">
    <location>
        <begin position="750"/>
        <end position="862"/>
    </location>
</feature>
<keyword evidence="13" id="KW-0460">Magnesium</keyword>
<evidence type="ECO:0000256" key="7">
    <source>
        <dbReference type="ARBA" id="ARBA00022723"/>
    </source>
</evidence>
<name>A0ABD1F5V2_HYPHA</name>
<dbReference type="PANTHER" id="PTHR18867:SF12">
    <property type="entry name" value="DNA REPAIR PROTEIN RAD50"/>
    <property type="match status" value="1"/>
</dbReference>
<feature type="coiled-coil region" evidence="20">
    <location>
        <begin position="969"/>
        <end position="1101"/>
    </location>
</feature>
<keyword evidence="14 20" id="KW-0175">Coiled coil</keyword>
<feature type="coiled-coil region" evidence="20">
    <location>
        <begin position="604"/>
        <end position="638"/>
    </location>
</feature>
<dbReference type="Gene3D" id="3.40.50.300">
    <property type="entry name" value="P-loop containing nucleotide triphosphate hydrolases"/>
    <property type="match status" value="2"/>
</dbReference>
<feature type="coiled-coil region" evidence="20">
    <location>
        <begin position="901"/>
        <end position="935"/>
    </location>
</feature>
<dbReference type="GO" id="GO:0030870">
    <property type="term" value="C:Mre11 complex"/>
    <property type="evidence" value="ECO:0007669"/>
    <property type="project" value="UniProtKB-ARBA"/>
</dbReference>
<dbReference type="PROSITE" id="PS51131">
    <property type="entry name" value="ZN_HOOK"/>
    <property type="match status" value="1"/>
</dbReference>
<dbReference type="Pfam" id="PF04423">
    <property type="entry name" value="Rad50_zn_hook"/>
    <property type="match status" value="1"/>
</dbReference>
<dbReference type="PANTHER" id="PTHR18867">
    <property type="entry name" value="RAD50"/>
    <property type="match status" value="1"/>
</dbReference>
<organism evidence="22 23">
    <name type="scientific">Hypothenemus hampei</name>
    <name type="common">Coffee berry borer</name>
    <dbReference type="NCBI Taxonomy" id="57062"/>
    <lineage>
        <taxon>Eukaryota</taxon>
        <taxon>Metazoa</taxon>
        <taxon>Ecdysozoa</taxon>
        <taxon>Arthropoda</taxon>
        <taxon>Hexapoda</taxon>
        <taxon>Insecta</taxon>
        <taxon>Pterygota</taxon>
        <taxon>Neoptera</taxon>
        <taxon>Endopterygota</taxon>
        <taxon>Coleoptera</taxon>
        <taxon>Polyphaga</taxon>
        <taxon>Cucujiformia</taxon>
        <taxon>Curculionidae</taxon>
        <taxon>Scolytinae</taxon>
        <taxon>Hypothenemus</taxon>
    </lineage>
</organism>
<evidence type="ECO:0000259" key="21">
    <source>
        <dbReference type="PROSITE" id="PS51131"/>
    </source>
</evidence>
<comment type="catalytic activity">
    <reaction evidence="18">
        <text>ATP + H2O = ADP + phosphate + H(+)</text>
        <dbReference type="Rhea" id="RHEA:13065"/>
        <dbReference type="ChEBI" id="CHEBI:15377"/>
        <dbReference type="ChEBI" id="CHEBI:15378"/>
        <dbReference type="ChEBI" id="CHEBI:30616"/>
        <dbReference type="ChEBI" id="CHEBI:43474"/>
        <dbReference type="ChEBI" id="CHEBI:456216"/>
    </reaction>
</comment>
<proteinExistence type="inferred from homology"/>
<dbReference type="InterPro" id="IPR013134">
    <property type="entry name" value="Zn_hook_RAD50"/>
</dbReference>
<dbReference type="SUPFAM" id="SSF75712">
    <property type="entry name" value="Rad50 coiled-coil Zn hook"/>
    <property type="match status" value="1"/>
</dbReference>
<evidence type="ECO:0000313" key="22">
    <source>
        <dbReference type="EMBL" id="KAL1509533.1"/>
    </source>
</evidence>
<dbReference type="GO" id="GO:0016787">
    <property type="term" value="F:hydrolase activity"/>
    <property type="evidence" value="ECO:0007669"/>
    <property type="project" value="UniProtKB-KW"/>
</dbReference>
<dbReference type="SUPFAM" id="SSF52540">
    <property type="entry name" value="P-loop containing nucleoside triphosphate hydrolases"/>
    <property type="match status" value="2"/>
</dbReference>
<evidence type="ECO:0000256" key="10">
    <source>
        <dbReference type="ARBA" id="ARBA00022801"/>
    </source>
</evidence>
<sequence length="1304" mass="151717">MAVLEKLNILGIRSFGPKESETITFSTPLTLILGQNGCGKTTIIECLKYAITSEAPKGSDSGKGFLNDPKLSNKQCTKASIKLKFTDAKGDHVKVGKFLDVTETVGGGGNLRFRTLNSTIQRTDPDGSNKQDSSSRCINTDQYCCQILQVSKAILNNVIFCHQEYASWPLDEGQKLKNKFDEIFGSLEYNKCIEKLRKNINDRKKDIKLLKEQMQHKTTVKLNTEKLQMNLGDNQSKLENIEVFIETKKKEAEPLKQKLSEINDTIEVFTSTQKKLASLETELEGIKNNESSLKKHLKDEFQGSDEDLDSEIRNFDAFQQKTNENINDRNAANATLIAKIKVITQFMEKKQVHFGKLKQEEAEHLKRSSEEKDLIEQAVVKFNMILNQGEDFATISNKLETALDKIETKFHECEKSAEDEQKQLQKVIDDIRVKLAVEEESHSTKRKLIKENSEKNAEISLKISKLSTRSIQRIDVEKQLKEAQEILAKKKLEFNGDEALTEIQAIDDEIKEMEISKNKLEREHRILQENCLTEHEIETQTIQLNTKREEIDKLKKKNEEHFFALFENKVPEEDFQIRIKEIHNIEEKNVCKVNESISNCEKTIMSLETTVKNNQDTLKSYNEELKRNKNQIETLCKGDSFNEVLNQSYSKKEKLQKNKGAFRSAKTLYEEFIKEFEEESPCCPICTTDFSSKKILVPQIIEALKEKIEDLPKKLFETETSLKSEEELYDKLQQLKPVSENTEILEGVKIPLLEEELYKNNEKLEEAKLELAVWKNELTGPQSRLDICRLVLTDAVLLDRLMQEYQKTENLIANLKSKIRSVPSKRTFKQTDSELKTLNEKLRELTTQLKQKNEHYNENQDSIRHLADIVQSFSEKKMEYEKSVQEKNLLNEQFIRNKESNLKMEKEVKDLLQNIESVKKELNITIKKREELVQTHKKSLDEKRLHMEERKRLLSDIRKIHKIIEIYERNNNQEKLEGIQKELDDSKTNITKLETAKKELQDSILKLKEDLAGQESKWRNLNDNKELRSNREKREKLENQVKELRQQVGNHNSRSICNEQNDVMRKINQVQREIDQHIGKQNELKEMLRGFKLELNKKEHKESLTAYKHKFYELRVEELAIQDLEMYTNALEKSLLKFHEEKMVQINITIRDLWRSIYRGNDIDFIEIQTDDTIGGGKRRAYNYKVVQVKKGVKLSMAGRCSAGQKVLACLVIRMALAETFSANCGILALDEPTTNLDRDNIMSLSDALNRIITVREKQKHFQLIIITHDEEFLHSITRDHGVSHFFRVQRNVDGFSQIKKEYL</sequence>
<dbReference type="EMBL" id="JBDJPC010000003">
    <property type="protein sequence ID" value="KAL1509533.1"/>
    <property type="molecule type" value="Genomic_DNA"/>
</dbReference>
<dbReference type="GO" id="GO:0046872">
    <property type="term" value="F:metal ion binding"/>
    <property type="evidence" value="ECO:0007669"/>
    <property type="project" value="UniProtKB-UniRule"/>
</dbReference>
<dbReference type="GO" id="GO:0006302">
    <property type="term" value="P:double-strand break repair"/>
    <property type="evidence" value="ECO:0007669"/>
    <property type="project" value="UniProtKB-ARBA"/>
</dbReference>
<comment type="cofactor">
    <cofactor evidence="1">
        <name>Zn(2+)</name>
        <dbReference type="ChEBI" id="CHEBI:29105"/>
    </cofactor>
</comment>
<keyword evidence="10" id="KW-0378">Hydrolase</keyword>
<evidence type="ECO:0000256" key="17">
    <source>
        <dbReference type="ARBA" id="ARBA00023254"/>
    </source>
</evidence>
<dbReference type="InterPro" id="IPR004584">
    <property type="entry name" value="Rad50_eukaryotes"/>
</dbReference>
<evidence type="ECO:0000256" key="12">
    <source>
        <dbReference type="ARBA" id="ARBA00022840"/>
    </source>
</evidence>
<dbReference type="Pfam" id="PF13476">
    <property type="entry name" value="AAA_23"/>
    <property type="match status" value="1"/>
</dbReference>
<protein>
    <recommendedName>
        <fullName evidence="5">DNA repair protein RAD50</fullName>
    </recommendedName>
</protein>
<dbReference type="GO" id="GO:0005694">
    <property type="term" value="C:chromosome"/>
    <property type="evidence" value="ECO:0007669"/>
    <property type="project" value="UniProtKB-SubCell"/>
</dbReference>
<feature type="coiled-coil region" evidence="20">
    <location>
        <begin position="473"/>
        <end position="557"/>
    </location>
</feature>
<keyword evidence="6" id="KW-0158">Chromosome</keyword>
<dbReference type="Proteomes" id="UP001566132">
    <property type="component" value="Unassembled WGS sequence"/>
</dbReference>
<keyword evidence="11 19" id="KW-0862">Zinc</keyword>
<comment type="subcellular location">
    <subcellularLocation>
        <location evidence="3">Chromosome</location>
    </subcellularLocation>
    <subcellularLocation>
        <location evidence="2">Nucleus</location>
    </subcellularLocation>
</comment>
<dbReference type="GO" id="GO:0051321">
    <property type="term" value="P:meiotic cell cycle"/>
    <property type="evidence" value="ECO:0007669"/>
    <property type="project" value="UniProtKB-KW"/>
</dbReference>
<evidence type="ECO:0000256" key="18">
    <source>
        <dbReference type="ARBA" id="ARBA00049360"/>
    </source>
</evidence>
<dbReference type="NCBIfam" id="TIGR00606">
    <property type="entry name" value="rad50"/>
    <property type="match status" value="1"/>
</dbReference>
<feature type="coiled-coil region" evidence="20">
    <location>
        <begin position="403"/>
        <end position="434"/>
    </location>
</feature>
<evidence type="ECO:0000256" key="5">
    <source>
        <dbReference type="ARBA" id="ARBA00017893"/>
    </source>
</evidence>
<evidence type="ECO:0000256" key="6">
    <source>
        <dbReference type="ARBA" id="ARBA00022454"/>
    </source>
</evidence>
<evidence type="ECO:0000256" key="1">
    <source>
        <dbReference type="ARBA" id="ARBA00001947"/>
    </source>
</evidence>
<evidence type="ECO:0000256" key="20">
    <source>
        <dbReference type="SAM" id="Coils"/>
    </source>
</evidence>
<evidence type="ECO:0000256" key="9">
    <source>
        <dbReference type="ARBA" id="ARBA00022763"/>
    </source>
</evidence>
<dbReference type="FunFam" id="3.40.50.300:FF:000593">
    <property type="entry name" value="DNA repair protein RAD50"/>
    <property type="match status" value="1"/>
</dbReference>
<dbReference type="InterPro" id="IPR027417">
    <property type="entry name" value="P-loop_NTPase"/>
</dbReference>
<dbReference type="InterPro" id="IPR038729">
    <property type="entry name" value="Rad50/SbcC_AAA"/>
</dbReference>
<gene>
    <name evidence="22" type="ORF">ABEB36_004248</name>
</gene>
<keyword evidence="23" id="KW-1185">Reference proteome</keyword>
<evidence type="ECO:0000256" key="3">
    <source>
        <dbReference type="ARBA" id="ARBA00004286"/>
    </source>
</evidence>
<reference evidence="22 23" key="1">
    <citation type="submission" date="2024-05" db="EMBL/GenBank/DDBJ databases">
        <title>Genetic variation in Jamaican populations of the coffee berry borer (Hypothenemus hampei).</title>
        <authorList>
            <person name="Errbii M."/>
            <person name="Myrie A."/>
        </authorList>
    </citation>
    <scope>NUCLEOTIDE SEQUENCE [LARGE SCALE GENOMIC DNA]</scope>
    <source>
        <strain evidence="22">JA-Hopewell-2020-01-JO</strain>
        <tissue evidence="22">Whole body</tissue>
    </source>
</reference>
<comment type="similarity">
    <text evidence="4">Belongs to the SMC family. RAD50 subfamily.</text>
</comment>
<evidence type="ECO:0000256" key="15">
    <source>
        <dbReference type="ARBA" id="ARBA00023204"/>
    </source>
</evidence>
<keyword evidence="16" id="KW-0539">Nucleus</keyword>
<keyword evidence="9" id="KW-0227">DNA damage</keyword>
<feature type="domain" description="Zinc-hook" evidence="21">
    <location>
        <begin position="638"/>
        <end position="737"/>
    </location>
</feature>
<evidence type="ECO:0000256" key="16">
    <source>
        <dbReference type="ARBA" id="ARBA00023242"/>
    </source>
</evidence>
<feature type="binding site" evidence="19">
    <location>
        <position position="686"/>
    </location>
    <ligand>
        <name>Zn(2+)</name>
        <dbReference type="ChEBI" id="CHEBI:29105"/>
    </ligand>
</feature>
<evidence type="ECO:0000313" key="23">
    <source>
        <dbReference type="Proteomes" id="UP001566132"/>
    </source>
</evidence>
<evidence type="ECO:0000256" key="4">
    <source>
        <dbReference type="ARBA" id="ARBA00009439"/>
    </source>
</evidence>
<keyword evidence="15" id="KW-0234">DNA repair</keyword>